<sequence>TFDGNPLATAVAIASLNVIRDEKLAERSRAFEGIHYLEER</sequence>
<dbReference type="Proteomes" id="UP000027120">
    <property type="component" value="Unassembled WGS sequence"/>
</dbReference>
<dbReference type="Gene3D" id="3.90.1150.10">
    <property type="entry name" value="Aspartate Aminotransferase, domain 1"/>
    <property type="match status" value="1"/>
</dbReference>
<dbReference type="InterPro" id="IPR015422">
    <property type="entry name" value="PyrdxlP-dep_Trfase_small"/>
</dbReference>
<evidence type="ECO:0000313" key="1">
    <source>
        <dbReference type="EMBL" id="KDO49781.1"/>
    </source>
</evidence>
<dbReference type="AlphaFoldDB" id="A0A067EFV2"/>
<reference evidence="1 2" key="1">
    <citation type="submission" date="2014-04" db="EMBL/GenBank/DDBJ databases">
        <authorList>
            <consortium name="International Citrus Genome Consortium"/>
            <person name="Gmitter F."/>
            <person name="Chen C."/>
            <person name="Farmerie W."/>
            <person name="Harkins T."/>
            <person name="Desany B."/>
            <person name="Mohiuddin M."/>
            <person name="Kodira C."/>
            <person name="Borodovsky M."/>
            <person name="Lomsadze A."/>
            <person name="Burns P."/>
            <person name="Jenkins J."/>
            <person name="Prochnik S."/>
            <person name="Shu S."/>
            <person name="Chapman J."/>
            <person name="Pitluck S."/>
            <person name="Schmutz J."/>
            <person name="Rokhsar D."/>
        </authorList>
    </citation>
    <scope>NUCLEOTIDE SEQUENCE</scope>
</reference>
<keyword evidence="2" id="KW-1185">Reference proteome</keyword>
<dbReference type="InterPro" id="IPR015424">
    <property type="entry name" value="PyrdxlP-dep_Trfase"/>
</dbReference>
<gene>
    <name evidence="1" type="ORF">CISIN_1g0353202mg</name>
</gene>
<organism evidence="1 2">
    <name type="scientific">Citrus sinensis</name>
    <name type="common">Sweet orange</name>
    <name type="synonym">Citrus aurantium var. sinensis</name>
    <dbReference type="NCBI Taxonomy" id="2711"/>
    <lineage>
        <taxon>Eukaryota</taxon>
        <taxon>Viridiplantae</taxon>
        <taxon>Streptophyta</taxon>
        <taxon>Embryophyta</taxon>
        <taxon>Tracheophyta</taxon>
        <taxon>Spermatophyta</taxon>
        <taxon>Magnoliopsida</taxon>
        <taxon>eudicotyledons</taxon>
        <taxon>Gunneridae</taxon>
        <taxon>Pentapetalae</taxon>
        <taxon>rosids</taxon>
        <taxon>malvids</taxon>
        <taxon>Sapindales</taxon>
        <taxon>Rutaceae</taxon>
        <taxon>Aurantioideae</taxon>
        <taxon>Citrus</taxon>
    </lineage>
</organism>
<dbReference type="SUPFAM" id="SSF53383">
    <property type="entry name" value="PLP-dependent transferases"/>
    <property type="match status" value="1"/>
</dbReference>
<evidence type="ECO:0000313" key="2">
    <source>
        <dbReference type="Proteomes" id="UP000027120"/>
    </source>
</evidence>
<evidence type="ECO:0008006" key="3">
    <source>
        <dbReference type="Google" id="ProtNLM"/>
    </source>
</evidence>
<name>A0A067EFV2_CITSI</name>
<feature type="non-terminal residue" evidence="1">
    <location>
        <position position="1"/>
    </location>
</feature>
<dbReference type="EMBL" id="KK785101">
    <property type="protein sequence ID" value="KDO49781.1"/>
    <property type="molecule type" value="Genomic_DNA"/>
</dbReference>
<accession>A0A067EFV2</accession>
<proteinExistence type="predicted"/>
<protein>
    <recommendedName>
        <fullName evidence="3">Ornithine aminotransferase</fullName>
    </recommendedName>
</protein>